<keyword evidence="6" id="KW-1278">Translocase</keyword>
<dbReference type="EMBL" id="QRUP01000009">
    <property type="protein sequence ID" value="RGR74219.1"/>
    <property type="molecule type" value="Genomic_DNA"/>
</dbReference>
<dbReference type="Proteomes" id="UP000284178">
    <property type="component" value="Unassembled WGS sequence"/>
</dbReference>
<evidence type="ECO:0000256" key="9">
    <source>
        <dbReference type="SAM" id="Phobius"/>
    </source>
</evidence>
<protein>
    <submittedName>
        <fullName evidence="11">FMN-binding protein</fullName>
    </submittedName>
</protein>
<gene>
    <name evidence="11" type="ORF">DWY25_09080</name>
</gene>
<evidence type="ECO:0000256" key="4">
    <source>
        <dbReference type="ARBA" id="ARBA00022643"/>
    </source>
</evidence>
<dbReference type="RefSeq" id="WP_006058774.1">
    <property type="nucleotide sequence ID" value="NZ_CABJCV010000009.1"/>
</dbReference>
<evidence type="ECO:0000313" key="11">
    <source>
        <dbReference type="EMBL" id="RGR74219.1"/>
    </source>
</evidence>
<evidence type="ECO:0000256" key="2">
    <source>
        <dbReference type="ARBA" id="ARBA00022553"/>
    </source>
</evidence>
<dbReference type="AlphaFoldDB" id="A0A412G193"/>
<evidence type="ECO:0000313" key="12">
    <source>
        <dbReference type="Proteomes" id="UP000284178"/>
    </source>
</evidence>
<feature type="transmembrane region" description="Helical" evidence="9">
    <location>
        <begin position="331"/>
        <end position="352"/>
    </location>
</feature>
<keyword evidence="4" id="KW-0288">FMN</keyword>
<keyword evidence="3" id="KW-0285">Flavoprotein</keyword>
<keyword evidence="7 9" id="KW-1133">Transmembrane helix</keyword>
<keyword evidence="8 9" id="KW-0472">Membrane</keyword>
<feature type="transmembrane region" description="Helical" evidence="9">
    <location>
        <begin position="137"/>
        <end position="156"/>
    </location>
</feature>
<evidence type="ECO:0000259" key="10">
    <source>
        <dbReference type="SMART" id="SM00900"/>
    </source>
</evidence>
<dbReference type="GO" id="GO:0010181">
    <property type="term" value="F:FMN binding"/>
    <property type="evidence" value="ECO:0007669"/>
    <property type="project" value="InterPro"/>
</dbReference>
<evidence type="ECO:0000256" key="7">
    <source>
        <dbReference type="ARBA" id="ARBA00022989"/>
    </source>
</evidence>
<feature type="domain" description="FMN-binding" evidence="10">
    <location>
        <begin position="378"/>
        <end position="458"/>
    </location>
</feature>
<evidence type="ECO:0000256" key="8">
    <source>
        <dbReference type="ARBA" id="ARBA00023136"/>
    </source>
</evidence>
<evidence type="ECO:0000256" key="1">
    <source>
        <dbReference type="ARBA" id="ARBA00022448"/>
    </source>
</evidence>
<evidence type="ECO:0000256" key="5">
    <source>
        <dbReference type="ARBA" id="ARBA00022692"/>
    </source>
</evidence>
<comment type="caution">
    <text evidence="11">The sequence shown here is derived from an EMBL/GenBank/DDBJ whole genome shotgun (WGS) entry which is preliminary data.</text>
</comment>
<dbReference type="GO" id="GO:0055085">
    <property type="term" value="P:transmembrane transport"/>
    <property type="evidence" value="ECO:0007669"/>
    <property type="project" value="InterPro"/>
</dbReference>
<evidence type="ECO:0000256" key="3">
    <source>
        <dbReference type="ARBA" id="ARBA00022630"/>
    </source>
</evidence>
<reference evidence="11 12" key="1">
    <citation type="submission" date="2018-08" db="EMBL/GenBank/DDBJ databases">
        <title>A genome reference for cultivated species of the human gut microbiota.</title>
        <authorList>
            <person name="Zou Y."/>
            <person name="Xue W."/>
            <person name="Luo G."/>
        </authorList>
    </citation>
    <scope>NUCLEOTIDE SEQUENCE [LARGE SCALE GENOMIC DNA]</scope>
    <source>
        <strain evidence="11 12">AF24-29</strain>
    </source>
</reference>
<sequence length="459" mass="48567">MKFNFKPSPNYRDGQSTGRIMGELTLGLLAVFAFSLYYYFTNFSASYGLRAILLMITAIVSACGTEILWCVFTKKDILNSLKNSYPWVTAIILTMMCPLSIEYYALAVATVIAIFFGKLVFGGFGQNIFNPAAVGRATIFASFAGAAAADIVTGATPTSSMAAQNWIINSAEGMSSFLKPFGGLGNMFVGLYPGAIGETSALVILVVGVILAIRKVIDWRVPATYLITLFVLAAGVGLMHGAPISYALFHLLTGGAMFGAVFMMTDPVTNPTSAAGRIMFAVGCAVITIVLRLRSNLPEGVMYSILIMNMLTPLIESLTDGQQIKMKSKNIRNLAILFVAGLAITLLVGSTIKPVAAGSAEAGATNGTETTYNVTQHGFQGDNQFEVVIDTAKGEVVSVKMTEFNDTPGIGDGVNDDYLSQFVGAKSEDDVNAVDNVSGASYTSKSAKDAIIQALNAGN</sequence>
<dbReference type="GO" id="GO:0005886">
    <property type="term" value="C:plasma membrane"/>
    <property type="evidence" value="ECO:0007669"/>
    <property type="project" value="TreeGrafter"/>
</dbReference>
<feature type="transmembrane region" description="Helical" evidence="9">
    <location>
        <begin position="219"/>
        <end position="238"/>
    </location>
</feature>
<dbReference type="SMART" id="SM00900">
    <property type="entry name" value="FMN_bind"/>
    <property type="match status" value="1"/>
</dbReference>
<dbReference type="InterPro" id="IPR007329">
    <property type="entry name" value="FMN-bd"/>
</dbReference>
<feature type="transmembrane region" description="Helical" evidence="9">
    <location>
        <begin position="52"/>
        <end position="72"/>
    </location>
</feature>
<keyword evidence="2" id="KW-0597">Phosphoprotein</keyword>
<dbReference type="Pfam" id="PF03116">
    <property type="entry name" value="NQR2_RnfD_RnfE"/>
    <property type="match status" value="1"/>
</dbReference>
<keyword evidence="5 9" id="KW-0812">Transmembrane</keyword>
<feature type="transmembrane region" description="Helical" evidence="9">
    <location>
        <begin position="274"/>
        <end position="294"/>
    </location>
</feature>
<feature type="transmembrane region" description="Helical" evidence="9">
    <location>
        <begin position="191"/>
        <end position="212"/>
    </location>
</feature>
<name>A0A412G193_9FIRM</name>
<dbReference type="GeneID" id="83015553"/>
<organism evidence="11 12">
    <name type="scientific">Holdemania filiformis</name>
    <dbReference type="NCBI Taxonomy" id="61171"/>
    <lineage>
        <taxon>Bacteria</taxon>
        <taxon>Bacillati</taxon>
        <taxon>Bacillota</taxon>
        <taxon>Erysipelotrichia</taxon>
        <taxon>Erysipelotrichales</taxon>
        <taxon>Erysipelotrichaceae</taxon>
        <taxon>Holdemania</taxon>
    </lineage>
</organism>
<proteinExistence type="predicted"/>
<dbReference type="InterPro" id="IPR004338">
    <property type="entry name" value="NqrB/RnfD"/>
</dbReference>
<keyword evidence="1" id="KW-0813">Transport</keyword>
<keyword evidence="12" id="KW-1185">Reference proteome</keyword>
<evidence type="ECO:0000256" key="6">
    <source>
        <dbReference type="ARBA" id="ARBA00022967"/>
    </source>
</evidence>
<feature type="transmembrane region" description="Helical" evidence="9">
    <location>
        <begin position="107"/>
        <end position="125"/>
    </location>
</feature>
<dbReference type="PANTHER" id="PTHR30578">
    <property type="entry name" value="ELECTRON TRANSPORT COMPLEX PROTEIN RNFD"/>
    <property type="match status" value="1"/>
</dbReference>
<feature type="transmembrane region" description="Helical" evidence="9">
    <location>
        <begin position="20"/>
        <end position="40"/>
    </location>
</feature>
<accession>A0A412G193</accession>
<dbReference type="PANTHER" id="PTHR30578:SF0">
    <property type="entry name" value="ION-TRANSLOCATING OXIDOREDUCTASE COMPLEX SUBUNIT D"/>
    <property type="match status" value="1"/>
</dbReference>
<dbReference type="Pfam" id="PF04205">
    <property type="entry name" value="FMN_bind"/>
    <property type="match status" value="1"/>
</dbReference>